<proteinExistence type="predicted"/>
<reference evidence="2 3" key="1">
    <citation type="submission" date="2024-06" db="EMBL/GenBank/DDBJ databases">
        <title>Soil Sphingobacterium thalpophilum.</title>
        <authorList>
            <person name="Yang J."/>
            <person name="Li J."/>
        </authorList>
    </citation>
    <scope>NUCLEOTIDE SEQUENCE [LARGE SCALE GENOMIC DNA]</scope>
    <source>
        <strain evidence="2 3">22g91tb</strain>
    </source>
</reference>
<sequence>MMGNEATTIILVHGAWGDGSHWRYVIQKLHHEGYKVRSVQNPLTSIVDDIQKTSDLINMQEGPVILVGHSYGGAVISAAGNHEKVAALVYIAAFAPDEGESLMDLLARRKQPSGLFNIIPDRKGFQWISYEKFWESFAHDLDEDEALVMALAQKPTHGSIFAAKAGKPAWKSKPSWYQVSDNDRMIPPATQKEMAERIQAKKTIHLDASHASLVSHADEITALIKEAVAALS</sequence>
<gene>
    <name evidence="2" type="ORF">ABTW24_23430</name>
</gene>
<dbReference type="InterPro" id="IPR029058">
    <property type="entry name" value="AB_hydrolase_fold"/>
</dbReference>
<evidence type="ECO:0000313" key="3">
    <source>
        <dbReference type="Proteomes" id="UP001566204"/>
    </source>
</evidence>
<dbReference type="GeneID" id="78465078"/>
<evidence type="ECO:0000313" key="2">
    <source>
        <dbReference type="EMBL" id="MEZ0454561.1"/>
    </source>
</evidence>
<dbReference type="EMBL" id="JBEOQB010000008">
    <property type="protein sequence ID" value="MEZ0454561.1"/>
    <property type="molecule type" value="Genomic_DNA"/>
</dbReference>
<dbReference type="SUPFAM" id="SSF53474">
    <property type="entry name" value="alpha/beta-Hydrolases"/>
    <property type="match status" value="1"/>
</dbReference>
<dbReference type="GO" id="GO:0016787">
    <property type="term" value="F:hydrolase activity"/>
    <property type="evidence" value="ECO:0007669"/>
    <property type="project" value="UniProtKB-KW"/>
</dbReference>
<accession>A0ABV4HM01</accession>
<dbReference type="Pfam" id="PF12697">
    <property type="entry name" value="Abhydrolase_6"/>
    <property type="match status" value="1"/>
</dbReference>
<dbReference type="Gene3D" id="3.40.50.1820">
    <property type="entry name" value="alpha/beta hydrolase"/>
    <property type="match status" value="1"/>
</dbReference>
<evidence type="ECO:0000259" key="1">
    <source>
        <dbReference type="Pfam" id="PF12697"/>
    </source>
</evidence>
<dbReference type="InterPro" id="IPR000073">
    <property type="entry name" value="AB_hydrolase_1"/>
</dbReference>
<keyword evidence="2" id="KW-0378">Hydrolase</keyword>
<name>A0ABV4HM01_9SPHI</name>
<dbReference type="Proteomes" id="UP001566204">
    <property type="component" value="Unassembled WGS sequence"/>
</dbReference>
<dbReference type="InterPro" id="IPR052897">
    <property type="entry name" value="Sec-Metab_Biosynth_Hydrolase"/>
</dbReference>
<dbReference type="RefSeq" id="WP_232048758.1">
    <property type="nucleotide sequence ID" value="NZ_JBEOQA010000002.1"/>
</dbReference>
<feature type="domain" description="AB hydrolase-1" evidence="1">
    <location>
        <begin position="9"/>
        <end position="221"/>
    </location>
</feature>
<dbReference type="PANTHER" id="PTHR37017:SF11">
    <property type="entry name" value="ESTERASE_LIPASE_THIOESTERASE DOMAIN-CONTAINING PROTEIN"/>
    <property type="match status" value="1"/>
</dbReference>
<organism evidence="2 3">
    <name type="scientific">Sphingobacterium thalpophilum</name>
    <dbReference type="NCBI Taxonomy" id="259"/>
    <lineage>
        <taxon>Bacteria</taxon>
        <taxon>Pseudomonadati</taxon>
        <taxon>Bacteroidota</taxon>
        <taxon>Sphingobacteriia</taxon>
        <taxon>Sphingobacteriales</taxon>
        <taxon>Sphingobacteriaceae</taxon>
        <taxon>Sphingobacterium</taxon>
    </lineage>
</organism>
<comment type="caution">
    <text evidence="2">The sequence shown here is derived from an EMBL/GenBank/DDBJ whole genome shotgun (WGS) entry which is preliminary data.</text>
</comment>
<protein>
    <submittedName>
        <fullName evidence="2">Alpha/beta hydrolase</fullName>
    </submittedName>
</protein>
<keyword evidence="3" id="KW-1185">Reference proteome</keyword>
<dbReference type="PANTHER" id="PTHR37017">
    <property type="entry name" value="AB HYDROLASE-1 DOMAIN-CONTAINING PROTEIN-RELATED"/>
    <property type="match status" value="1"/>
</dbReference>